<accession>A0AAJ0MK73</accession>
<feature type="chain" id="PRO_5042475064" description="Secreted protein" evidence="1">
    <location>
        <begin position="28"/>
        <end position="191"/>
    </location>
</feature>
<reference evidence="2" key="1">
    <citation type="journal article" date="2023" name="Mol. Phylogenet. Evol.">
        <title>Genome-scale phylogeny and comparative genomics of the fungal order Sordariales.</title>
        <authorList>
            <person name="Hensen N."/>
            <person name="Bonometti L."/>
            <person name="Westerberg I."/>
            <person name="Brannstrom I.O."/>
            <person name="Guillou S."/>
            <person name="Cros-Aarteil S."/>
            <person name="Calhoun S."/>
            <person name="Haridas S."/>
            <person name="Kuo A."/>
            <person name="Mondo S."/>
            <person name="Pangilinan J."/>
            <person name="Riley R."/>
            <person name="LaButti K."/>
            <person name="Andreopoulos B."/>
            <person name="Lipzen A."/>
            <person name="Chen C."/>
            <person name="Yan M."/>
            <person name="Daum C."/>
            <person name="Ng V."/>
            <person name="Clum A."/>
            <person name="Steindorff A."/>
            <person name="Ohm R.A."/>
            <person name="Martin F."/>
            <person name="Silar P."/>
            <person name="Natvig D.O."/>
            <person name="Lalanne C."/>
            <person name="Gautier V."/>
            <person name="Ament-Velasquez S.L."/>
            <person name="Kruys A."/>
            <person name="Hutchinson M.I."/>
            <person name="Powell A.J."/>
            <person name="Barry K."/>
            <person name="Miller A.N."/>
            <person name="Grigoriev I.V."/>
            <person name="Debuchy R."/>
            <person name="Gladieux P."/>
            <person name="Hiltunen Thoren M."/>
            <person name="Johannesson H."/>
        </authorList>
    </citation>
    <scope>NUCLEOTIDE SEQUENCE</scope>
    <source>
        <strain evidence="2">CBS 955.72</strain>
    </source>
</reference>
<dbReference type="Proteomes" id="UP001275084">
    <property type="component" value="Unassembled WGS sequence"/>
</dbReference>
<comment type="caution">
    <text evidence="2">The sequence shown here is derived from an EMBL/GenBank/DDBJ whole genome shotgun (WGS) entry which is preliminary data.</text>
</comment>
<dbReference type="EMBL" id="JAUIQD010000001">
    <property type="protein sequence ID" value="KAK3363514.1"/>
    <property type="molecule type" value="Genomic_DNA"/>
</dbReference>
<name>A0AAJ0MK73_9PEZI</name>
<organism evidence="2 3">
    <name type="scientific">Lasiosphaeria hispida</name>
    <dbReference type="NCBI Taxonomy" id="260671"/>
    <lineage>
        <taxon>Eukaryota</taxon>
        <taxon>Fungi</taxon>
        <taxon>Dikarya</taxon>
        <taxon>Ascomycota</taxon>
        <taxon>Pezizomycotina</taxon>
        <taxon>Sordariomycetes</taxon>
        <taxon>Sordariomycetidae</taxon>
        <taxon>Sordariales</taxon>
        <taxon>Lasiosphaeriaceae</taxon>
        <taxon>Lasiosphaeria</taxon>
    </lineage>
</organism>
<gene>
    <name evidence="2" type="ORF">B0T25DRAFT_45121</name>
</gene>
<feature type="signal peptide" evidence="1">
    <location>
        <begin position="1"/>
        <end position="27"/>
    </location>
</feature>
<sequence length="191" mass="21108">MMGFCLLASFVMVCWVALHHGWPSVSAVPRFLGAHHTCAIPKHRVHGSCCCRFLPRPMADWCKTPSAPFPELVVVRCVMQRGGGGCKVVGKWGAKEVARRHVDWRRGAAIVAVNSNQPSQPAAPLSLFTQLRILTLPFITTLAACGVQPIPVISLPPPFWSLPVPPPHFSRSRAFFAAARGLRVWWAWWAK</sequence>
<keyword evidence="3" id="KW-1185">Reference proteome</keyword>
<proteinExistence type="predicted"/>
<evidence type="ECO:0000313" key="3">
    <source>
        <dbReference type="Proteomes" id="UP001275084"/>
    </source>
</evidence>
<keyword evidence="1" id="KW-0732">Signal</keyword>
<dbReference type="AlphaFoldDB" id="A0AAJ0MK73"/>
<evidence type="ECO:0000313" key="2">
    <source>
        <dbReference type="EMBL" id="KAK3363514.1"/>
    </source>
</evidence>
<evidence type="ECO:0008006" key="4">
    <source>
        <dbReference type="Google" id="ProtNLM"/>
    </source>
</evidence>
<reference evidence="2" key="2">
    <citation type="submission" date="2023-06" db="EMBL/GenBank/DDBJ databases">
        <authorList>
            <consortium name="Lawrence Berkeley National Laboratory"/>
            <person name="Haridas S."/>
            <person name="Hensen N."/>
            <person name="Bonometti L."/>
            <person name="Westerberg I."/>
            <person name="Brannstrom I.O."/>
            <person name="Guillou S."/>
            <person name="Cros-Aarteil S."/>
            <person name="Calhoun S."/>
            <person name="Kuo A."/>
            <person name="Mondo S."/>
            <person name="Pangilinan J."/>
            <person name="Riley R."/>
            <person name="Labutti K."/>
            <person name="Andreopoulos B."/>
            <person name="Lipzen A."/>
            <person name="Chen C."/>
            <person name="Yanf M."/>
            <person name="Daum C."/>
            <person name="Ng V."/>
            <person name="Clum A."/>
            <person name="Steindorff A."/>
            <person name="Ohm R."/>
            <person name="Martin F."/>
            <person name="Silar P."/>
            <person name="Natvig D."/>
            <person name="Lalanne C."/>
            <person name="Gautier V."/>
            <person name="Ament-Velasquez S.L."/>
            <person name="Kruys A."/>
            <person name="Hutchinson M.I."/>
            <person name="Powell A.J."/>
            <person name="Barry K."/>
            <person name="Miller A.N."/>
            <person name="Grigoriev I.V."/>
            <person name="Debuchy R."/>
            <person name="Gladieux P."/>
            <person name="Thoren M.H."/>
            <person name="Johannesson H."/>
        </authorList>
    </citation>
    <scope>NUCLEOTIDE SEQUENCE</scope>
    <source>
        <strain evidence="2">CBS 955.72</strain>
    </source>
</reference>
<protein>
    <recommendedName>
        <fullName evidence="4">Secreted protein</fullName>
    </recommendedName>
</protein>
<evidence type="ECO:0000256" key="1">
    <source>
        <dbReference type="SAM" id="SignalP"/>
    </source>
</evidence>